<evidence type="ECO:0000256" key="3">
    <source>
        <dbReference type="ARBA" id="ARBA00022679"/>
    </source>
</evidence>
<dbReference type="InterPro" id="IPR011990">
    <property type="entry name" value="TPR-like_helical_dom_sf"/>
</dbReference>
<name>A0ABQ8X8W6_9EUKA</name>
<dbReference type="SMART" id="SM00220">
    <property type="entry name" value="S_TKc"/>
    <property type="match status" value="1"/>
</dbReference>
<evidence type="ECO:0000259" key="10">
    <source>
        <dbReference type="PROSITE" id="PS50011"/>
    </source>
</evidence>
<dbReference type="InterPro" id="IPR001245">
    <property type="entry name" value="Ser-Thr/Tyr_kinase_cat_dom"/>
</dbReference>
<comment type="caution">
    <text evidence="11">The sequence shown here is derived from an EMBL/GenBank/DDBJ whole genome shotgun (WGS) entry which is preliminary data.</text>
</comment>
<evidence type="ECO:0000256" key="8">
    <source>
        <dbReference type="PROSITE-ProRule" id="PRU10141"/>
    </source>
</evidence>
<feature type="compositionally biased region" description="Low complexity" evidence="9">
    <location>
        <begin position="28"/>
        <end position="63"/>
    </location>
</feature>
<dbReference type="SMART" id="SM00028">
    <property type="entry name" value="TPR"/>
    <property type="match status" value="6"/>
</dbReference>
<evidence type="ECO:0000313" key="12">
    <source>
        <dbReference type="Proteomes" id="UP001150062"/>
    </source>
</evidence>
<dbReference type="Pfam" id="PF13424">
    <property type="entry name" value="TPR_12"/>
    <property type="match status" value="1"/>
</dbReference>
<feature type="region of interest" description="Disordered" evidence="9">
    <location>
        <begin position="28"/>
        <end position="83"/>
    </location>
</feature>
<keyword evidence="6 8" id="KW-0067">ATP-binding</keyword>
<dbReference type="InterPro" id="IPR027417">
    <property type="entry name" value="P-loop_NTPase"/>
</dbReference>
<dbReference type="PANTHER" id="PTHR44329">
    <property type="entry name" value="SERINE/THREONINE-PROTEIN KINASE TNNI3K-RELATED"/>
    <property type="match status" value="1"/>
</dbReference>
<dbReference type="SUPFAM" id="SSF52540">
    <property type="entry name" value="P-loop containing nucleoside triphosphate hydrolases"/>
    <property type="match status" value="1"/>
</dbReference>
<dbReference type="Pfam" id="PF07714">
    <property type="entry name" value="PK_Tyr_Ser-Thr"/>
    <property type="match status" value="1"/>
</dbReference>
<dbReference type="SUPFAM" id="SSF48452">
    <property type="entry name" value="TPR-like"/>
    <property type="match status" value="2"/>
</dbReference>
<evidence type="ECO:0000256" key="2">
    <source>
        <dbReference type="ARBA" id="ARBA00022527"/>
    </source>
</evidence>
<gene>
    <name evidence="11" type="ORF">M0813_08022</name>
</gene>
<dbReference type="PROSITE" id="PS50011">
    <property type="entry name" value="PROTEIN_KINASE_DOM"/>
    <property type="match status" value="1"/>
</dbReference>
<proteinExistence type="inferred from homology"/>
<dbReference type="PROSITE" id="PS50005">
    <property type="entry name" value="TPR"/>
    <property type="match status" value="1"/>
</dbReference>
<dbReference type="Pfam" id="PF13374">
    <property type="entry name" value="TPR_10"/>
    <property type="match status" value="1"/>
</dbReference>
<keyword evidence="7" id="KW-0802">TPR repeat</keyword>
<organism evidence="11 12">
    <name type="scientific">Anaeramoeba flamelloides</name>
    <dbReference type="NCBI Taxonomy" id="1746091"/>
    <lineage>
        <taxon>Eukaryota</taxon>
        <taxon>Metamonada</taxon>
        <taxon>Anaeramoebidae</taxon>
        <taxon>Anaeramoeba</taxon>
    </lineage>
</organism>
<dbReference type="PANTHER" id="PTHR44329:SF288">
    <property type="entry name" value="MITOGEN-ACTIVATED PROTEIN KINASE KINASE KINASE 20"/>
    <property type="match status" value="1"/>
</dbReference>
<sequence>MGDKNQIIKSRALGTLEIKEDYFHPYTSYSSSTTSTTNISLTETSAETTEATTETTTETCTSQEKTDSTQYSDQTSEQQLYNNPFLQEREKRSFSSSKNNHNQDYSFTIIEHENQKVYYQTGSNISSEKAKSQNPNINKNKRTNQDEKIKDFGNHLIDLGNLYRFTDKDRIGKGLSGKVYKVMWENTPAVIKIFYDNSKCQFSQEIEVLNKTNHPNLVHLYRIGLDPKFLLMEYCNAGSLFNFLRNEKKKTLLQDWFDRVNILLDISYGLQQLHSSKIIHWDLKSPNILLHIPESNTTKLTHETKKTKTKIIIHKNKINAKICDFGLSRLIKSNHKENDSKDHDRIGTFRWMSPELFGSSNNEIKKPKSCDIYSLGIIMYELITLGKLPFETIKKEEEYIKKILKGKRPKIPSGTPKKLKKLNEKCWAQDPRKRPRITEIVESLESLKQELKLSMNRSDNDNNFNKGGKNNINKSNGIIKINWNIPVQSKKFIGRVEMLKTIRKYFTKNEPLNKKNLFAIIGFGGMGKTRLCLEYVTQNKDKYDQIFWFNGENKNTLLNDYEGVLIANKVIKRNAQKSQNIIQITNILSKYLNKQTANHSNLKRLIIYDNVDNPSEMYQYITKIDGSILVVSRYNYQPYFEHFLCVREFSQKETFQYFEAELDLNKNYSDYWKKIKDILTIHKLVNGYPLTLIQVIHYINQINQSMEIFIEQYKLIKARVFQEKYQLLFETIMLNIYQIQENKLVDTSKYMQLLDLFKYLSFIFPDHIPTELLMNILEIHKKEEFDSLLNILSDYSIVEYQEKQNNYKIHRIIQYVMKEKMNSKEKTQIIRKFVEYYYKNFTFDSNRVDTWAKSTKMTVHILELLKQAKSELSKLYTKELFELYYRISKYLININKNYSLSLYFCERAREIKKKIPNINIDYFRVSLILKDIGYIYYKSSNHEKSIQFSKKSKSYIKKHLTGNEQKLRLLASVLNNIGLAHLSLAQYKESTVCFKKALVKAKDHFKTDNHFYIANIIKNIGLIRIKKCLYNQETVNLFTDSIKILNNFFPNKPNSFITKSYKNLAKLYLSSGIFKKSFHYIKKALDMDYRVYKTHDNPELFIIQDYINEIYLEKEYYEFPLESFEKFFEKYLCKRYNGSNSYSGNNIISGSSSSSSSSSSSCSSSSDSSSSSSISSSSSSSSSSTSSNRIDHNRSNIDSGNVDYQNQDKLLIIINYIKRYYFNNKIQNVKKKKLNSQKGGSIYLDEMENKDHSNLNYVVIIKFLEKSLGKMKKKYEDDEIHFEITRNYKMIGLSYLKMEEYVKAKNYFDRCYKINHQIYNTENHPRVADALHFQGLIYLKKENYKEAFSLFKQSKDIQFKIYDTNNHPKIVKNIFNMGLVYYKQSQPEKAKNCFIQCKKLYTKIYKLNKKHHSISTMDKIIDSMNSQK</sequence>
<dbReference type="InterPro" id="IPR056681">
    <property type="entry name" value="DUF7779"/>
</dbReference>
<keyword evidence="3" id="KW-0808">Transferase</keyword>
<reference evidence="11" key="1">
    <citation type="submission" date="2022-08" db="EMBL/GenBank/DDBJ databases">
        <title>Novel sulfate-reducing endosymbionts in the free-living metamonad Anaeramoeba.</title>
        <authorList>
            <person name="Jerlstrom-Hultqvist J."/>
            <person name="Cepicka I."/>
            <person name="Gallot-Lavallee L."/>
            <person name="Salas-Leiva D."/>
            <person name="Curtis B.A."/>
            <person name="Zahonova K."/>
            <person name="Pipaliya S."/>
            <person name="Dacks J."/>
            <person name="Roger A.J."/>
        </authorList>
    </citation>
    <scope>NUCLEOTIDE SEQUENCE</scope>
    <source>
        <strain evidence="11">Schooner1</strain>
    </source>
</reference>
<evidence type="ECO:0000256" key="7">
    <source>
        <dbReference type="PROSITE-ProRule" id="PRU00339"/>
    </source>
</evidence>
<evidence type="ECO:0000256" key="9">
    <source>
        <dbReference type="SAM" id="MobiDB-lite"/>
    </source>
</evidence>
<feature type="compositionally biased region" description="Polar residues" evidence="9">
    <location>
        <begin position="124"/>
        <end position="138"/>
    </location>
</feature>
<dbReference type="Gene3D" id="3.40.50.300">
    <property type="entry name" value="P-loop containing nucleotide triphosphate hydrolases"/>
    <property type="match status" value="1"/>
</dbReference>
<feature type="region of interest" description="Disordered" evidence="9">
    <location>
        <begin position="124"/>
        <end position="146"/>
    </location>
</feature>
<dbReference type="InterPro" id="IPR008271">
    <property type="entry name" value="Ser/Thr_kinase_AS"/>
</dbReference>
<dbReference type="EMBL" id="JAOAOG010000323">
    <property type="protein sequence ID" value="KAJ6229105.1"/>
    <property type="molecule type" value="Genomic_DNA"/>
</dbReference>
<feature type="repeat" description="TPR" evidence="7">
    <location>
        <begin position="1285"/>
        <end position="1318"/>
    </location>
</feature>
<keyword evidence="5 11" id="KW-0418">Kinase</keyword>
<dbReference type="InterPro" id="IPR000719">
    <property type="entry name" value="Prot_kinase_dom"/>
</dbReference>
<dbReference type="InterPro" id="IPR011009">
    <property type="entry name" value="Kinase-like_dom_sf"/>
</dbReference>
<feature type="binding site" evidence="8">
    <location>
        <position position="192"/>
    </location>
    <ligand>
        <name>ATP</name>
        <dbReference type="ChEBI" id="CHEBI:30616"/>
    </ligand>
</feature>
<evidence type="ECO:0000256" key="1">
    <source>
        <dbReference type="ARBA" id="ARBA00008171"/>
    </source>
</evidence>
<evidence type="ECO:0000256" key="6">
    <source>
        <dbReference type="ARBA" id="ARBA00022840"/>
    </source>
</evidence>
<dbReference type="InterPro" id="IPR017441">
    <property type="entry name" value="Protein_kinase_ATP_BS"/>
</dbReference>
<keyword evidence="2" id="KW-0723">Serine/threonine-protein kinase</keyword>
<accession>A0ABQ8X8W6</accession>
<dbReference type="SUPFAM" id="SSF56112">
    <property type="entry name" value="Protein kinase-like (PK-like)"/>
    <property type="match status" value="1"/>
</dbReference>
<dbReference type="Gene3D" id="1.25.40.10">
    <property type="entry name" value="Tetratricopeptide repeat domain"/>
    <property type="match status" value="3"/>
</dbReference>
<evidence type="ECO:0000256" key="5">
    <source>
        <dbReference type="ARBA" id="ARBA00022777"/>
    </source>
</evidence>
<feature type="domain" description="Protein kinase" evidence="10">
    <location>
        <begin position="165"/>
        <end position="447"/>
    </location>
</feature>
<dbReference type="Proteomes" id="UP001150062">
    <property type="component" value="Unassembled WGS sequence"/>
</dbReference>
<dbReference type="InterPro" id="IPR019734">
    <property type="entry name" value="TPR_rpt"/>
</dbReference>
<dbReference type="Gene3D" id="1.10.510.10">
    <property type="entry name" value="Transferase(Phosphotransferase) domain 1"/>
    <property type="match status" value="1"/>
</dbReference>
<dbReference type="PROSITE" id="PS00107">
    <property type="entry name" value="PROTEIN_KINASE_ATP"/>
    <property type="match status" value="1"/>
</dbReference>
<dbReference type="InterPro" id="IPR051681">
    <property type="entry name" value="Ser/Thr_Kinases-Pseudokinases"/>
</dbReference>
<comment type="similarity">
    <text evidence="1">Belongs to the protein kinase superfamily. TKL Ser/Thr protein kinase family. ROCO subfamily.</text>
</comment>
<feature type="compositionally biased region" description="Polar residues" evidence="9">
    <location>
        <begin position="68"/>
        <end position="83"/>
    </location>
</feature>
<evidence type="ECO:0000256" key="4">
    <source>
        <dbReference type="ARBA" id="ARBA00022741"/>
    </source>
</evidence>
<dbReference type="GO" id="GO:0016301">
    <property type="term" value="F:kinase activity"/>
    <property type="evidence" value="ECO:0007669"/>
    <property type="project" value="UniProtKB-KW"/>
</dbReference>
<dbReference type="PRINTS" id="PR00109">
    <property type="entry name" value="TYRKINASE"/>
</dbReference>
<protein>
    <submittedName>
        <fullName evidence="11">Serine/threonine-protein kinase tnni3k-related</fullName>
    </submittedName>
</protein>
<keyword evidence="12" id="KW-1185">Reference proteome</keyword>
<evidence type="ECO:0000313" key="11">
    <source>
        <dbReference type="EMBL" id="KAJ6229105.1"/>
    </source>
</evidence>
<keyword evidence="4 8" id="KW-0547">Nucleotide-binding</keyword>
<feature type="region of interest" description="Disordered" evidence="9">
    <location>
        <begin position="1151"/>
        <end position="1200"/>
    </location>
</feature>
<feature type="compositionally biased region" description="Low complexity" evidence="9">
    <location>
        <begin position="1151"/>
        <end position="1188"/>
    </location>
</feature>
<dbReference type="PROSITE" id="PS00108">
    <property type="entry name" value="PROTEIN_KINASE_ST"/>
    <property type="match status" value="1"/>
</dbReference>
<dbReference type="Pfam" id="PF25000">
    <property type="entry name" value="DUF7779"/>
    <property type="match status" value="1"/>
</dbReference>